<dbReference type="GO" id="GO:0015276">
    <property type="term" value="F:ligand-gated monoatomic ion channel activity"/>
    <property type="evidence" value="ECO:0007669"/>
    <property type="project" value="InterPro"/>
</dbReference>
<dbReference type="GO" id="GO:0050906">
    <property type="term" value="P:detection of stimulus involved in sensory perception"/>
    <property type="evidence" value="ECO:0007669"/>
    <property type="project" value="UniProtKB-ARBA"/>
</dbReference>
<evidence type="ECO:0000256" key="2">
    <source>
        <dbReference type="ARBA" id="ARBA00008685"/>
    </source>
</evidence>
<proteinExistence type="inferred from homology"/>
<keyword evidence="6 9" id="KW-0472">Membrane</keyword>
<evidence type="ECO:0000256" key="5">
    <source>
        <dbReference type="ARBA" id="ARBA00022989"/>
    </source>
</evidence>
<organism evidence="11 12">
    <name type="scientific">Cloeon dipterum</name>
    <dbReference type="NCBI Taxonomy" id="197152"/>
    <lineage>
        <taxon>Eukaryota</taxon>
        <taxon>Metazoa</taxon>
        <taxon>Ecdysozoa</taxon>
        <taxon>Arthropoda</taxon>
        <taxon>Hexapoda</taxon>
        <taxon>Insecta</taxon>
        <taxon>Pterygota</taxon>
        <taxon>Palaeoptera</taxon>
        <taxon>Ephemeroptera</taxon>
        <taxon>Pisciforma</taxon>
        <taxon>Baetidae</taxon>
        <taxon>Cloeon</taxon>
    </lineage>
</organism>
<evidence type="ECO:0000256" key="6">
    <source>
        <dbReference type="ARBA" id="ARBA00023136"/>
    </source>
</evidence>
<dbReference type="OrthoDB" id="8185396at2759"/>
<dbReference type="Gene3D" id="3.40.190.10">
    <property type="entry name" value="Periplasmic binding protein-like II"/>
    <property type="match status" value="1"/>
</dbReference>
<keyword evidence="5 9" id="KW-1133">Transmembrane helix</keyword>
<evidence type="ECO:0000313" key="12">
    <source>
        <dbReference type="Proteomes" id="UP000494165"/>
    </source>
</evidence>
<evidence type="ECO:0000256" key="4">
    <source>
        <dbReference type="ARBA" id="ARBA00022692"/>
    </source>
</evidence>
<feature type="transmembrane region" description="Helical" evidence="9">
    <location>
        <begin position="301"/>
        <end position="324"/>
    </location>
</feature>
<feature type="transmembrane region" description="Helical" evidence="9">
    <location>
        <begin position="554"/>
        <end position="576"/>
    </location>
</feature>
<dbReference type="AlphaFoldDB" id="A0A8S1CC99"/>
<dbReference type="InterPro" id="IPR001320">
    <property type="entry name" value="Iontro_rcpt_C"/>
</dbReference>
<dbReference type="Proteomes" id="UP000494165">
    <property type="component" value="Unassembled WGS sequence"/>
</dbReference>
<keyword evidence="8" id="KW-0325">Glycoprotein</keyword>
<dbReference type="SUPFAM" id="SSF53850">
    <property type="entry name" value="Periplasmic binding protein-like II"/>
    <property type="match status" value="1"/>
</dbReference>
<keyword evidence="4 9" id="KW-0812">Transmembrane</keyword>
<evidence type="ECO:0000256" key="3">
    <source>
        <dbReference type="ARBA" id="ARBA00022475"/>
    </source>
</evidence>
<evidence type="ECO:0000256" key="7">
    <source>
        <dbReference type="ARBA" id="ARBA00023170"/>
    </source>
</evidence>
<name>A0A8S1CC99_9INSE</name>
<comment type="subcellular location">
    <subcellularLocation>
        <location evidence="1">Cell membrane</location>
        <topology evidence="1">Multi-pass membrane protein</topology>
    </subcellularLocation>
</comment>
<keyword evidence="12" id="KW-1185">Reference proteome</keyword>
<accession>A0A8S1CC99</accession>
<dbReference type="Pfam" id="PF00060">
    <property type="entry name" value="Lig_chan"/>
    <property type="match status" value="1"/>
</dbReference>
<evidence type="ECO:0000256" key="8">
    <source>
        <dbReference type="ARBA" id="ARBA00023180"/>
    </source>
</evidence>
<comment type="similarity">
    <text evidence="2">Belongs to the glutamate-gated ion channel (TC 1.A.10.1) family.</text>
</comment>
<gene>
    <name evidence="11" type="ORF">CLODIP_2_CD16187</name>
</gene>
<dbReference type="GO" id="GO:0005886">
    <property type="term" value="C:plasma membrane"/>
    <property type="evidence" value="ECO:0007669"/>
    <property type="project" value="UniProtKB-SubCell"/>
</dbReference>
<evidence type="ECO:0000256" key="9">
    <source>
        <dbReference type="SAM" id="Phobius"/>
    </source>
</evidence>
<dbReference type="Gene3D" id="1.10.287.70">
    <property type="match status" value="1"/>
</dbReference>
<dbReference type="PANTHER" id="PTHR42643">
    <property type="entry name" value="IONOTROPIC RECEPTOR 20A-RELATED"/>
    <property type="match status" value="1"/>
</dbReference>
<dbReference type="InterPro" id="IPR052192">
    <property type="entry name" value="Insect_Ionotropic_Sensory_Rcpt"/>
</dbReference>
<protein>
    <recommendedName>
        <fullName evidence="10">Ionotropic glutamate receptor C-terminal domain-containing protein</fullName>
    </recommendedName>
</protein>
<keyword evidence="3" id="KW-1003">Cell membrane</keyword>
<evidence type="ECO:0000256" key="1">
    <source>
        <dbReference type="ARBA" id="ARBA00004651"/>
    </source>
</evidence>
<dbReference type="EMBL" id="CADEPI010000023">
    <property type="protein sequence ID" value="CAB3366055.1"/>
    <property type="molecule type" value="Genomic_DNA"/>
</dbReference>
<sequence length="582" mass="65121">MFLNTSQIFLRSYLHSGPSNRIVFYYEDNEAFGDAVRSMALGFSLGGFSVSALPVKPSKNLQPTTPSLNRRATAILFTQSDLVAARFIRVATSEESVAFSQLDWLILARSNSVAKLTGSSLGLQADSEATVATVAANGAVELLTWNGARFEMSEKAHDSASLNTFSWNLRFKGRRSLEGYHFSVAVFHDPPFVIIKNEGNKSSAEGWLVDVWNDLRSQLRFTFKFYQPSRRNANANRTKVSVQELSSGRAEVILTPAVPTLGNFHLAEFTYPVATLRLRFLIHRSSTVSGIGQFVHPFSPFLWYSVVGLTTFSALLMGTAYTLARRIGLETQEAPIFELRESFLIIFSTLLQQGTDSSPSSLSGRIILWCSYTFGVVIYTAYSAALISKLAVREVDFPFHSLDQMLASNYRPIVVRDSVLHYLIKEGETGNWKSLRERKPSVKLVGDVSEAIDELMRSNERLALLEAHERFGPLVQQSPHDCELLVMPGHELLPVTLMLQKSSPFKKAFDQLLLRMLETGRLSRARQRWLFLVDEDPCPLDSTLPSFALKHVTLPFLIFLAGIASSFLIFIIEILVHCAKRK</sequence>
<keyword evidence="7" id="KW-0675">Receptor</keyword>
<evidence type="ECO:0000313" key="11">
    <source>
        <dbReference type="EMBL" id="CAB3366055.1"/>
    </source>
</evidence>
<feature type="domain" description="Ionotropic glutamate receptor C-terminal" evidence="10">
    <location>
        <begin position="302"/>
        <end position="562"/>
    </location>
</feature>
<comment type="caution">
    <text evidence="11">The sequence shown here is derived from an EMBL/GenBank/DDBJ whole genome shotgun (WGS) entry which is preliminary data.</text>
</comment>
<reference evidence="11 12" key="1">
    <citation type="submission" date="2020-04" db="EMBL/GenBank/DDBJ databases">
        <authorList>
            <person name="Alioto T."/>
            <person name="Alioto T."/>
            <person name="Gomez Garrido J."/>
        </authorList>
    </citation>
    <scope>NUCLEOTIDE SEQUENCE [LARGE SCALE GENOMIC DNA]</scope>
</reference>
<evidence type="ECO:0000259" key="10">
    <source>
        <dbReference type="Pfam" id="PF00060"/>
    </source>
</evidence>
<feature type="transmembrane region" description="Helical" evidence="9">
    <location>
        <begin position="366"/>
        <end position="387"/>
    </location>
</feature>
<dbReference type="PANTHER" id="PTHR42643:SF24">
    <property type="entry name" value="IONOTROPIC RECEPTOR 60A"/>
    <property type="match status" value="1"/>
</dbReference>